<evidence type="ECO:0000313" key="1">
    <source>
        <dbReference type="EMBL" id="KAF4468507.1"/>
    </source>
</evidence>
<gene>
    <name evidence="1" type="ORF">FALBO_4625</name>
</gene>
<dbReference type="Proteomes" id="UP000554235">
    <property type="component" value="Unassembled WGS sequence"/>
</dbReference>
<reference evidence="1 2" key="1">
    <citation type="submission" date="2020-01" db="EMBL/GenBank/DDBJ databases">
        <title>Identification and distribution of gene clusters putatively required for synthesis of sphingolipid metabolism inhibitors in phylogenetically diverse species of the filamentous fungus Fusarium.</title>
        <authorList>
            <person name="Kim H.-S."/>
            <person name="Busman M."/>
            <person name="Brown D.W."/>
            <person name="Divon H."/>
            <person name="Uhlig S."/>
            <person name="Proctor R.H."/>
        </authorList>
    </citation>
    <scope>NUCLEOTIDE SEQUENCE [LARGE SCALE GENOMIC DNA]</scope>
    <source>
        <strain evidence="1 2">NRRL 20459</strain>
    </source>
</reference>
<evidence type="ECO:0000313" key="2">
    <source>
        <dbReference type="Proteomes" id="UP000554235"/>
    </source>
</evidence>
<dbReference type="AlphaFoldDB" id="A0A8H4LI31"/>
<keyword evidence="2" id="KW-1185">Reference proteome</keyword>
<protein>
    <submittedName>
        <fullName evidence="1">Uncharacterized protein</fullName>
    </submittedName>
</protein>
<name>A0A8H4LI31_9HYPO</name>
<sequence length="91" mass="10280">MPVKHQLKALDGCQYAEPVLLSCEALLAATDTHPLDQATKGFARRQLRELKKLVARQSTDEDPFIEKIKNDGPLKRELLQLLAQAQLFTPR</sequence>
<accession>A0A8H4LI31</accession>
<organism evidence="1 2">
    <name type="scientific">Fusarium albosuccineum</name>
    <dbReference type="NCBI Taxonomy" id="1237068"/>
    <lineage>
        <taxon>Eukaryota</taxon>
        <taxon>Fungi</taxon>
        <taxon>Dikarya</taxon>
        <taxon>Ascomycota</taxon>
        <taxon>Pezizomycotina</taxon>
        <taxon>Sordariomycetes</taxon>
        <taxon>Hypocreomycetidae</taxon>
        <taxon>Hypocreales</taxon>
        <taxon>Nectriaceae</taxon>
        <taxon>Fusarium</taxon>
        <taxon>Fusarium decemcellulare species complex</taxon>
    </lineage>
</organism>
<dbReference type="EMBL" id="JAADYS010000605">
    <property type="protein sequence ID" value="KAF4468507.1"/>
    <property type="molecule type" value="Genomic_DNA"/>
</dbReference>
<proteinExistence type="predicted"/>
<comment type="caution">
    <text evidence="1">The sequence shown here is derived from an EMBL/GenBank/DDBJ whole genome shotgun (WGS) entry which is preliminary data.</text>
</comment>